<dbReference type="RefSeq" id="WP_115936936.1">
    <property type="nucleotide sequence ID" value="NZ_QRDW01000005.1"/>
</dbReference>
<evidence type="ECO:0000259" key="1">
    <source>
        <dbReference type="PROSITE" id="PS51704"/>
    </source>
</evidence>
<dbReference type="Pfam" id="PF03009">
    <property type="entry name" value="GDPD"/>
    <property type="match status" value="1"/>
</dbReference>
<dbReference type="InterPro" id="IPR017946">
    <property type="entry name" value="PLC-like_Pdiesterase_TIM-brl"/>
</dbReference>
<evidence type="ECO:0000313" key="2">
    <source>
        <dbReference type="EMBL" id="RED49678.1"/>
    </source>
</evidence>
<sequence>MPLPKIIAHRGASGHAPENTLAAFAKAAELGAKCVEFDCMLAGDGTLMIHHDESLRRITGAELMVSEATVSKIKALDAGSWYDAEFCHEKVPTFLDTMDILVALGIGANIEIKPAQGQDVATGQAVADQVEKRWPRHLPAPVISSFSEEALKASQERIPQIEHALLWEEIPADWEDRLHGLGATAVHVDSDHLSREQFNALRDSGFPVRVYTVNDPERGRELLDWGVESLITDYPDRF</sequence>
<dbReference type="InterPro" id="IPR030395">
    <property type="entry name" value="GP_PDE_dom"/>
</dbReference>
<dbReference type="OrthoDB" id="9787897at2"/>
<evidence type="ECO:0000313" key="3">
    <source>
        <dbReference type="Proteomes" id="UP000256845"/>
    </source>
</evidence>
<dbReference type="AlphaFoldDB" id="A0A3D9HJN2"/>
<dbReference type="EMBL" id="QRDW01000005">
    <property type="protein sequence ID" value="RED49678.1"/>
    <property type="molecule type" value="Genomic_DNA"/>
</dbReference>
<dbReference type="PROSITE" id="PS50007">
    <property type="entry name" value="PIPLC_X_DOMAIN"/>
    <property type="match status" value="1"/>
</dbReference>
<dbReference type="GO" id="GO:0006629">
    <property type="term" value="P:lipid metabolic process"/>
    <property type="evidence" value="ECO:0007669"/>
    <property type="project" value="InterPro"/>
</dbReference>
<protein>
    <submittedName>
        <fullName evidence="2">Glycerophosphoryl diester phosphodiesterase</fullName>
    </submittedName>
</protein>
<dbReference type="SUPFAM" id="SSF51695">
    <property type="entry name" value="PLC-like phosphodiesterases"/>
    <property type="match status" value="1"/>
</dbReference>
<dbReference type="Gene3D" id="3.20.20.190">
    <property type="entry name" value="Phosphatidylinositol (PI) phosphodiesterase"/>
    <property type="match status" value="1"/>
</dbReference>
<dbReference type="GO" id="GO:0008081">
    <property type="term" value="F:phosphoric diester hydrolase activity"/>
    <property type="evidence" value="ECO:0007669"/>
    <property type="project" value="InterPro"/>
</dbReference>
<accession>A0A3D9HJN2</accession>
<feature type="domain" description="GP-PDE" evidence="1">
    <location>
        <begin position="4"/>
        <end position="238"/>
    </location>
</feature>
<organism evidence="2 3">
    <name type="scientific">Aestuariispira insulae</name>
    <dbReference type="NCBI Taxonomy" id="1461337"/>
    <lineage>
        <taxon>Bacteria</taxon>
        <taxon>Pseudomonadati</taxon>
        <taxon>Pseudomonadota</taxon>
        <taxon>Alphaproteobacteria</taxon>
        <taxon>Rhodospirillales</taxon>
        <taxon>Kiloniellaceae</taxon>
        <taxon>Aestuariispira</taxon>
    </lineage>
</organism>
<name>A0A3D9HJN2_9PROT</name>
<keyword evidence="3" id="KW-1185">Reference proteome</keyword>
<proteinExistence type="predicted"/>
<dbReference type="PROSITE" id="PS51704">
    <property type="entry name" value="GP_PDE"/>
    <property type="match status" value="1"/>
</dbReference>
<reference evidence="2 3" key="1">
    <citation type="submission" date="2018-07" db="EMBL/GenBank/DDBJ databases">
        <title>Genomic Encyclopedia of Type Strains, Phase III (KMG-III): the genomes of soil and plant-associated and newly described type strains.</title>
        <authorList>
            <person name="Whitman W."/>
        </authorList>
    </citation>
    <scope>NUCLEOTIDE SEQUENCE [LARGE SCALE GENOMIC DNA]</scope>
    <source>
        <strain evidence="2 3">CECT 8488</strain>
    </source>
</reference>
<dbReference type="PANTHER" id="PTHR46211:SF1">
    <property type="entry name" value="GLYCEROPHOSPHODIESTER PHOSPHODIESTERASE, CYTOPLASMIC"/>
    <property type="match status" value="1"/>
</dbReference>
<comment type="caution">
    <text evidence="2">The sequence shown here is derived from an EMBL/GenBank/DDBJ whole genome shotgun (WGS) entry which is preliminary data.</text>
</comment>
<dbReference type="PANTHER" id="PTHR46211">
    <property type="entry name" value="GLYCEROPHOSPHORYL DIESTER PHOSPHODIESTERASE"/>
    <property type="match status" value="1"/>
</dbReference>
<dbReference type="Proteomes" id="UP000256845">
    <property type="component" value="Unassembled WGS sequence"/>
</dbReference>
<gene>
    <name evidence="2" type="ORF">DFP90_10549</name>
</gene>